<feature type="domain" description="SPW repeat-containing integral membrane" evidence="2">
    <location>
        <begin position="34"/>
        <end position="137"/>
    </location>
</feature>
<keyword evidence="1" id="KW-0812">Transmembrane</keyword>
<dbReference type="Pfam" id="PF03779">
    <property type="entry name" value="SPW"/>
    <property type="match status" value="1"/>
</dbReference>
<feature type="transmembrane region" description="Helical" evidence="1">
    <location>
        <begin position="28"/>
        <end position="47"/>
    </location>
</feature>
<evidence type="ECO:0000313" key="4">
    <source>
        <dbReference type="Proteomes" id="UP001500967"/>
    </source>
</evidence>
<protein>
    <recommendedName>
        <fullName evidence="2">SPW repeat-containing integral membrane domain-containing protein</fullName>
    </recommendedName>
</protein>
<accession>A0ABN0TG14</accession>
<keyword evidence="4" id="KW-1185">Reference proteome</keyword>
<organism evidence="3 4">
    <name type="scientific">Cryptosporangium japonicum</name>
    <dbReference type="NCBI Taxonomy" id="80872"/>
    <lineage>
        <taxon>Bacteria</taxon>
        <taxon>Bacillati</taxon>
        <taxon>Actinomycetota</taxon>
        <taxon>Actinomycetes</taxon>
        <taxon>Cryptosporangiales</taxon>
        <taxon>Cryptosporangiaceae</taxon>
        <taxon>Cryptosporangium</taxon>
    </lineage>
</organism>
<dbReference type="EMBL" id="BAAAGX010000002">
    <property type="protein sequence ID" value="GAA0220759.1"/>
    <property type="molecule type" value="Genomic_DNA"/>
</dbReference>
<dbReference type="RefSeq" id="WP_344646838.1">
    <property type="nucleotide sequence ID" value="NZ_BAAAGX010000002.1"/>
</dbReference>
<keyword evidence="1" id="KW-1133">Transmembrane helix</keyword>
<dbReference type="InterPro" id="IPR005530">
    <property type="entry name" value="SPW"/>
</dbReference>
<dbReference type="Proteomes" id="UP001500967">
    <property type="component" value="Unassembled WGS sequence"/>
</dbReference>
<keyword evidence="1" id="KW-0472">Membrane</keyword>
<feature type="transmembrane region" description="Helical" evidence="1">
    <location>
        <begin position="91"/>
        <end position="114"/>
    </location>
</feature>
<evidence type="ECO:0000313" key="3">
    <source>
        <dbReference type="EMBL" id="GAA0220759.1"/>
    </source>
</evidence>
<sequence>MVANTYGRGFEGRAETTGTSRIGPLDGLVAAGLVLGAFWLVVAPSVLGYGSAIPGLGGMWRFGGTWNDATVGALLFVLVTGRLSFPEAASWCLAACAVLGGWLTLAPFALGYDATFATSHALRNDVLIGAVVAVLGVTGVAAAVRR</sequence>
<proteinExistence type="predicted"/>
<evidence type="ECO:0000259" key="2">
    <source>
        <dbReference type="Pfam" id="PF03779"/>
    </source>
</evidence>
<evidence type="ECO:0000256" key="1">
    <source>
        <dbReference type="SAM" id="Phobius"/>
    </source>
</evidence>
<feature type="transmembrane region" description="Helical" evidence="1">
    <location>
        <begin position="59"/>
        <end position="79"/>
    </location>
</feature>
<reference evidence="3 4" key="1">
    <citation type="journal article" date="2019" name="Int. J. Syst. Evol. Microbiol.">
        <title>The Global Catalogue of Microorganisms (GCM) 10K type strain sequencing project: providing services to taxonomists for standard genome sequencing and annotation.</title>
        <authorList>
            <consortium name="The Broad Institute Genomics Platform"/>
            <consortium name="The Broad Institute Genome Sequencing Center for Infectious Disease"/>
            <person name="Wu L."/>
            <person name="Ma J."/>
        </authorList>
    </citation>
    <scope>NUCLEOTIDE SEQUENCE [LARGE SCALE GENOMIC DNA]</scope>
    <source>
        <strain evidence="3 4">JCM 10425</strain>
    </source>
</reference>
<feature type="transmembrane region" description="Helical" evidence="1">
    <location>
        <begin position="126"/>
        <end position="144"/>
    </location>
</feature>
<gene>
    <name evidence="3" type="ORF">GCM10009539_02480</name>
</gene>
<comment type="caution">
    <text evidence="3">The sequence shown here is derived from an EMBL/GenBank/DDBJ whole genome shotgun (WGS) entry which is preliminary data.</text>
</comment>
<name>A0ABN0TG14_9ACTN</name>